<dbReference type="Proteomes" id="UP000608522">
    <property type="component" value="Unassembled WGS sequence"/>
</dbReference>
<feature type="compositionally biased region" description="Basic and acidic residues" evidence="1">
    <location>
        <begin position="48"/>
        <end position="70"/>
    </location>
</feature>
<feature type="region of interest" description="Disordered" evidence="1">
    <location>
        <begin position="37"/>
        <end position="142"/>
    </location>
</feature>
<protein>
    <submittedName>
        <fullName evidence="3">Uncharacterized protein</fullName>
    </submittedName>
</protein>
<evidence type="ECO:0000256" key="1">
    <source>
        <dbReference type="SAM" id="MobiDB-lite"/>
    </source>
</evidence>
<evidence type="ECO:0000313" key="3">
    <source>
        <dbReference type="EMBL" id="GHI74862.1"/>
    </source>
</evidence>
<feature type="chain" id="PRO_5045674173" evidence="2">
    <location>
        <begin position="33"/>
        <end position="142"/>
    </location>
</feature>
<name>A0ABQ3T397_9ACTN</name>
<reference evidence="4" key="1">
    <citation type="submission" date="2023-07" db="EMBL/GenBank/DDBJ databases">
        <title>Whole genome shotgun sequence of Streptomyces spororaveus NBRC 15456.</title>
        <authorList>
            <person name="Komaki H."/>
            <person name="Tamura T."/>
        </authorList>
    </citation>
    <scope>NUCLEOTIDE SEQUENCE [LARGE SCALE GENOMIC DNA]</scope>
    <source>
        <strain evidence="4">NBRC 15456</strain>
    </source>
</reference>
<dbReference type="RefSeq" id="WP_202197413.1">
    <property type="nucleotide sequence ID" value="NZ_BAAATO010000081.1"/>
</dbReference>
<sequence>MARTSRKQRFAMFTVSAALVTGGALVPTSAFAAQTTPHTEAAAFASGHGDHTKSDHRNTADHHEHGGKDRSKGRKNKKPRDVENMPGCKFYQGKVYCEHKPDTPKPAPAGPKPAPAPDAADRENPDRVPAPGADGFGIELGL</sequence>
<organism evidence="3 4">
    <name type="scientific">Streptomyces spororaveus</name>
    <dbReference type="NCBI Taxonomy" id="284039"/>
    <lineage>
        <taxon>Bacteria</taxon>
        <taxon>Bacillati</taxon>
        <taxon>Actinomycetota</taxon>
        <taxon>Actinomycetes</taxon>
        <taxon>Kitasatosporales</taxon>
        <taxon>Streptomycetaceae</taxon>
        <taxon>Streptomyces</taxon>
    </lineage>
</organism>
<evidence type="ECO:0000256" key="2">
    <source>
        <dbReference type="SAM" id="SignalP"/>
    </source>
</evidence>
<feature type="compositionally biased region" description="Pro residues" evidence="1">
    <location>
        <begin position="104"/>
        <end position="116"/>
    </location>
</feature>
<keyword evidence="4" id="KW-1185">Reference proteome</keyword>
<gene>
    <name evidence="3" type="ORF">Sspor_04230</name>
</gene>
<evidence type="ECO:0000313" key="4">
    <source>
        <dbReference type="Proteomes" id="UP000608522"/>
    </source>
</evidence>
<accession>A0ABQ3T397</accession>
<comment type="caution">
    <text evidence="3">The sequence shown here is derived from an EMBL/GenBank/DDBJ whole genome shotgun (WGS) entry which is preliminary data.</text>
</comment>
<keyword evidence="2" id="KW-0732">Signal</keyword>
<dbReference type="EMBL" id="BNED01000003">
    <property type="protein sequence ID" value="GHI74862.1"/>
    <property type="molecule type" value="Genomic_DNA"/>
</dbReference>
<proteinExistence type="predicted"/>
<feature type="signal peptide" evidence="2">
    <location>
        <begin position="1"/>
        <end position="32"/>
    </location>
</feature>